<evidence type="ECO:0000313" key="9">
    <source>
        <dbReference type="Proteomes" id="UP000474957"/>
    </source>
</evidence>
<dbReference type="SUPFAM" id="SSF69593">
    <property type="entry name" value="Glycerol-3-phosphate (1)-acyltransferase"/>
    <property type="match status" value="1"/>
</dbReference>
<comment type="caution">
    <text evidence="8">The sequence shown here is derived from an EMBL/GenBank/DDBJ whole genome shotgun (WGS) entry which is preliminary data.</text>
</comment>
<dbReference type="CDD" id="cd07989">
    <property type="entry name" value="LPLAT_AGPAT-like"/>
    <property type="match status" value="1"/>
</dbReference>
<keyword evidence="6" id="KW-0812">Transmembrane</keyword>
<reference evidence="8 9" key="1">
    <citation type="submission" date="2019-10" db="EMBL/GenBank/DDBJ databases">
        <title>Cognatihalovulum marinum gen. nov. sp. nov., a new member of the family Rhodobacteraceae isolated from deep seawater of the Northwest Indian Ocean.</title>
        <authorList>
            <person name="Ruan C."/>
            <person name="Wang J."/>
            <person name="Zheng X."/>
            <person name="Song L."/>
            <person name="Zhu Y."/>
            <person name="Huang Y."/>
            <person name="Lu Z."/>
            <person name="Du W."/>
            <person name="Huang L."/>
            <person name="Dai X."/>
        </authorList>
    </citation>
    <scope>NUCLEOTIDE SEQUENCE [LARGE SCALE GENOMIC DNA]</scope>
    <source>
        <strain evidence="8 9">2CG4</strain>
    </source>
</reference>
<keyword evidence="3 8" id="KW-0808">Transferase</keyword>
<feature type="transmembrane region" description="Helical" evidence="6">
    <location>
        <begin position="24"/>
        <end position="44"/>
    </location>
</feature>
<accession>A0A6L5Z2A4</accession>
<evidence type="ECO:0000256" key="1">
    <source>
        <dbReference type="ARBA" id="ARBA00005189"/>
    </source>
</evidence>
<proteinExistence type="predicted"/>
<dbReference type="EMBL" id="WIND01000007">
    <property type="protein sequence ID" value="MSU90210.1"/>
    <property type="molecule type" value="Genomic_DNA"/>
</dbReference>
<evidence type="ECO:0000256" key="3">
    <source>
        <dbReference type="ARBA" id="ARBA00022679"/>
    </source>
</evidence>
<keyword evidence="2" id="KW-0444">Lipid biosynthesis</keyword>
<gene>
    <name evidence="8" type="ORF">GE300_11365</name>
</gene>
<dbReference type="AlphaFoldDB" id="A0A6L5Z2A4"/>
<name>A0A6L5Z2A4_9RHOB</name>
<dbReference type="Pfam" id="PF01553">
    <property type="entry name" value="Acyltransferase"/>
    <property type="match status" value="1"/>
</dbReference>
<dbReference type="RefSeq" id="WP_154446683.1">
    <property type="nucleotide sequence ID" value="NZ_WIND01000007.1"/>
</dbReference>
<keyword evidence="5 8" id="KW-0012">Acyltransferase</keyword>
<dbReference type="GO" id="GO:0003841">
    <property type="term" value="F:1-acylglycerol-3-phosphate O-acyltransferase activity"/>
    <property type="evidence" value="ECO:0007669"/>
    <property type="project" value="TreeGrafter"/>
</dbReference>
<protein>
    <submittedName>
        <fullName evidence="8">1-acyl-sn-glycerol-3-phosphate acyltransferase</fullName>
    </submittedName>
</protein>
<keyword evidence="6" id="KW-1133">Transmembrane helix</keyword>
<keyword evidence="4" id="KW-0443">Lipid metabolism</keyword>
<evidence type="ECO:0000313" key="8">
    <source>
        <dbReference type="EMBL" id="MSU90210.1"/>
    </source>
</evidence>
<dbReference type="SMART" id="SM00563">
    <property type="entry name" value="PlsC"/>
    <property type="match status" value="1"/>
</dbReference>
<dbReference type="GO" id="GO:0006654">
    <property type="term" value="P:phosphatidic acid biosynthetic process"/>
    <property type="evidence" value="ECO:0007669"/>
    <property type="project" value="TreeGrafter"/>
</dbReference>
<feature type="domain" description="Phospholipid/glycerol acyltransferase" evidence="7">
    <location>
        <begin position="87"/>
        <end position="202"/>
    </location>
</feature>
<dbReference type="PANTHER" id="PTHR10434:SF64">
    <property type="entry name" value="1-ACYL-SN-GLYCEROL-3-PHOSPHATE ACYLTRANSFERASE-RELATED"/>
    <property type="match status" value="1"/>
</dbReference>
<organism evidence="8 9">
    <name type="scientific">Halovulum marinum</name>
    <dbReference type="NCBI Taxonomy" id="2662447"/>
    <lineage>
        <taxon>Bacteria</taxon>
        <taxon>Pseudomonadati</taxon>
        <taxon>Pseudomonadota</taxon>
        <taxon>Alphaproteobacteria</taxon>
        <taxon>Rhodobacterales</taxon>
        <taxon>Paracoccaceae</taxon>
        <taxon>Halovulum</taxon>
    </lineage>
</organism>
<evidence type="ECO:0000256" key="2">
    <source>
        <dbReference type="ARBA" id="ARBA00022516"/>
    </source>
</evidence>
<evidence type="ECO:0000259" key="7">
    <source>
        <dbReference type="SMART" id="SM00563"/>
    </source>
</evidence>
<comment type="pathway">
    <text evidence="1">Lipid metabolism.</text>
</comment>
<evidence type="ECO:0000256" key="5">
    <source>
        <dbReference type="ARBA" id="ARBA00023315"/>
    </source>
</evidence>
<keyword evidence="9" id="KW-1185">Reference proteome</keyword>
<dbReference type="PANTHER" id="PTHR10434">
    <property type="entry name" value="1-ACYL-SN-GLYCEROL-3-PHOSPHATE ACYLTRANSFERASE"/>
    <property type="match status" value="1"/>
</dbReference>
<dbReference type="InterPro" id="IPR002123">
    <property type="entry name" value="Plipid/glycerol_acylTrfase"/>
</dbReference>
<sequence length="280" mass="31318">MSVTWNQAEPPPLRRPRAAERLRMALRLLALFAVTYAGIVFVVLFNLLERLAPLGVAHRITCLWGRICLSLCGVRVRRVGRPMTHRGAVVANHAGWIDIFALLAADRVYFVSKAEVAGWPLVGWLSRQIGTVYIDRRRTAARRQRDQLAERLLAGDRLAFFPEGTSSDGRRVLPFRSTIFAAFETPALRKALWVQPVTLVYHPAPDLPRSFYGWWGEMGLKEHLTAVFALSRGAEVEVIHHAPLRVDAYPDRKALARACEAAVRRGMEQALARAGEALPG</sequence>
<evidence type="ECO:0000256" key="6">
    <source>
        <dbReference type="SAM" id="Phobius"/>
    </source>
</evidence>
<dbReference type="Proteomes" id="UP000474957">
    <property type="component" value="Unassembled WGS sequence"/>
</dbReference>
<keyword evidence="6" id="KW-0472">Membrane</keyword>
<evidence type="ECO:0000256" key="4">
    <source>
        <dbReference type="ARBA" id="ARBA00023098"/>
    </source>
</evidence>